<keyword evidence="3 6" id="KW-0658">Purine biosynthesis</keyword>
<protein>
    <recommendedName>
        <fullName evidence="6">Phosphoribosylglycinamide formyltransferase</fullName>
        <ecNumber evidence="6">2.1.2.2</ecNumber>
    </recommendedName>
    <alternativeName>
        <fullName evidence="6">5'-phosphoribosylglycinamide transformylase</fullName>
    </alternativeName>
    <alternativeName>
        <fullName evidence="6">GAR transformylase</fullName>
        <shortName evidence="6">GART</shortName>
    </alternativeName>
</protein>
<dbReference type="SUPFAM" id="SSF53328">
    <property type="entry name" value="Formyltransferase"/>
    <property type="match status" value="1"/>
</dbReference>
<comment type="caution">
    <text evidence="7">The sequence shown here is derived from an EMBL/GenBank/DDBJ whole genome shotgun (WGS) entry which is preliminary data.</text>
</comment>
<evidence type="ECO:0000313" key="8">
    <source>
        <dbReference type="Proteomes" id="UP000254912"/>
    </source>
</evidence>
<keyword evidence="8" id="KW-1185">Reference proteome</keyword>
<feature type="binding site" evidence="6">
    <location>
        <position position="109"/>
    </location>
    <ligand>
        <name>(6R)-10-formyltetrahydrofolate</name>
        <dbReference type="ChEBI" id="CHEBI:195366"/>
    </ligand>
</feature>
<dbReference type="PROSITE" id="PS00373">
    <property type="entry name" value="GART"/>
    <property type="match status" value="1"/>
</dbReference>
<dbReference type="InterPro" id="IPR001555">
    <property type="entry name" value="GART_AS"/>
</dbReference>
<comment type="catalytic activity">
    <reaction evidence="5 6">
        <text>N(1)-(5-phospho-beta-D-ribosyl)glycinamide + (6R)-10-formyltetrahydrofolate = N(2)-formyl-N(1)-(5-phospho-beta-D-ribosyl)glycinamide + (6S)-5,6,7,8-tetrahydrofolate + H(+)</text>
        <dbReference type="Rhea" id="RHEA:15053"/>
        <dbReference type="ChEBI" id="CHEBI:15378"/>
        <dbReference type="ChEBI" id="CHEBI:57453"/>
        <dbReference type="ChEBI" id="CHEBI:143788"/>
        <dbReference type="ChEBI" id="CHEBI:147286"/>
        <dbReference type="ChEBI" id="CHEBI:195366"/>
        <dbReference type="EC" id="2.1.2.2"/>
    </reaction>
</comment>
<evidence type="ECO:0000256" key="6">
    <source>
        <dbReference type="HAMAP-Rule" id="MF_01930"/>
    </source>
</evidence>
<dbReference type="GO" id="GO:0005829">
    <property type="term" value="C:cytosol"/>
    <property type="evidence" value="ECO:0007669"/>
    <property type="project" value="TreeGrafter"/>
</dbReference>
<dbReference type="EMBL" id="QRAS01000001">
    <property type="protein sequence ID" value="RDL11610.1"/>
    <property type="molecule type" value="Genomic_DNA"/>
</dbReference>
<keyword evidence="2 6" id="KW-0808">Transferase</keyword>
<dbReference type="GeneID" id="94545608"/>
<evidence type="ECO:0000256" key="1">
    <source>
        <dbReference type="ARBA" id="ARBA00005054"/>
    </source>
</evidence>
<dbReference type="GO" id="GO:0006189">
    <property type="term" value="P:'de novo' IMP biosynthetic process"/>
    <property type="evidence" value="ECO:0007669"/>
    <property type="project" value="UniProtKB-UniRule"/>
</dbReference>
<gene>
    <name evidence="6" type="primary">purN</name>
    <name evidence="7" type="ORF">DFP99_0028</name>
</gene>
<feature type="binding site" evidence="6">
    <location>
        <begin position="14"/>
        <end position="16"/>
    </location>
    <ligand>
        <name>N(1)-(5-phospho-beta-D-ribosyl)glycinamide</name>
        <dbReference type="ChEBI" id="CHEBI:143788"/>
    </ligand>
</feature>
<sequence>MAVTRLAIFASGHGTNFEALQTAMMARKLDAEFVQLIVDHANIGAIALAEKFGIPYRVMSYKAFENRQAAEVSIVETLTAARVDGIILAGYMRLLTPTLLDAFPNKVINIHPALLPSFPGTHAIEDAFNYGVKITGVTVHYVDAGMDTGKIIAQAPVAVMADDTLASLETKIHDVEHQLYPDTLEWLLKEGVFN</sequence>
<dbReference type="Pfam" id="PF00551">
    <property type="entry name" value="Formyl_trans_N"/>
    <property type="match status" value="1"/>
</dbReference>
<reference evidence="7 8" key="1">
    <citation type="submission" date="2018-07" db="EMBL/GenBank/DDBJ databases">
        <title>Genomic Encyclopedia of Type Strains, Phase III (KMG-III): the genomes of soil and plant-associated and newly described type strains.</title>
        <authorList>
            <person name="Whitman W."/>
        </authorList>
    </citation>
    <scope>NUCLEOTIDE SEQUENCE [LARGE SCALE GENOMIC DNA]</scope>
    <source>
        <strain evidence="7 8">CECT 7031</strain>
    </source>
</reference>
<dbReference type="RefSeq" id="WP_070229684.1">
    <property type="nucleotide sequence ID" value="NZ_BJYO01000002.1"/>
</dbReference>
<feature type="site" description="Raises pKa of active site His" evidence="6">
    <location>
        <position position="147"/>
    </location>
</feature>
<dbReference type="HAMAP" id="MF_01930">
    <property type="entry name" value="PurN"/>
    <property type="match status" value="1"/>
</dbReference>
<dbReference type="KEGG" id="wso:WSWS_00399"/>
<organism evidence="7 8">
    <name type="scientific">Weissella soli</name>
    <dbReference type="NCBI Taxonomy" id="155866"/>
    <lineage>
        <taxon>Bacteria</taxon>
        <taxon>Bacillati</taxon>
        <taxon>Bacillota</taxon>
        <taxon>Bacilli</taxon>
        <taxon>Lactobacillales</taxon>
        <taxon>Lactobacillaceae</taxon>
        <taxon>Weissella</taxon>
    </lineage>
</organism>
<comment type="function">
    <text evidence="6">Catalyzes the transfer of a formyl group from 10-formyltetrahydrofolate to 5-phospho-ribosyl-glycinamide (GAR), producing 5-phospho-ribosyl-N-formylglycinamide (FGAR) and tetrahydrofolate.</text>
</comment>
<dbReference type="Proteomes" id="UP000254912">
    <property type="component" value="Unassembled WGS sequence"/>
</dbReference>
<dbReference type="UniPathway" id="UPA00074">
    <property type="reaction ID" value="UER00126"/>
</dbReference>
<feature type="binding site" evidence="6">
    <location>
        <begin position="92"/>
        <end position="95"/>
    </location>
    <ligand>
        <name>(6R)-10-formyltetrahydrofolate</name>
        <dbReference type="ChEBI" id="CHEBI:195366"/>
    </ligand>
</feature>
<accession>A0A288QLL6</accession>
<evidence type="ECO:0000256" key="4">
    <source>
        <dbReference type="ARBA" id="ARBA00038440"/>
    </source>
</evidence>
<dbReference type="CDD" id="cd08645">
    <property type="entry name" value="FMT_core_GART"/>
    <property type="match status" value="1"/>
</dbReference>
<comment type="similarity">
    <text evidence="4 6">Belongs to the GART family.</text>
</comment>
<dbReference type="AlphaFoldDB" id="A0A288QLL6"/>
<dbReference type="InterPro" id="IPR002376">
    <property type="entry name" value="Formyl_transf_N"/>
</dbReference>
<proteinExistence type="inferred from homology"/>
<dbReference type="PANTHER" id="PTHR43369">
    <property type="entry name" value="PHOSPHORIBOSYLGLYCINAMIDE FORMYLTRANSFERASE"/>
    <property type="match status" value="1"/>
</dbReference>
<name>A0A288QLL6_9LACO</name>
<dbReference type="EC" id="2.1.2.2" evidence="6"/>
<comment type="pathway">
    <text evidence="1 6">Purine metabolism; IMP biosynthesis via de novo pathway; N(2)-formyl-N(1)-(5-phospho-D-ribosyl)glycinamide from N(1)-(5-phospho-D-ribosyl)glycinamide (10-formyl THF route): step 1/1.</text>
</comment>
<evidence type="ECO:0000256" key="5">
    <source>
        <dbReference type="ARBA" id="ARBA00047664"/>
    </source>
</evidence>
<dbReference type="Gene3D" id="3.40.50.170">
    <property type="entry name" value="Formyl transferase, N-terminal domain"/>
    <property type="match status" value="1"/>
</dbReference>
<feature type="active site" description="Proton donor" evidence="6">
    <location>
        <position position="111"/>
    </location>
</feature>
<dbReference type="NCBIfam" id="TIGR00639">
    <property type="entry name" value="PurN"/>
    <property type="match status" value="1"/>
</dbReference>
<dbReference type="InterPro" id="IPR036477">
    <property type="entry name" value="Formyl_transf_N_sf"/>
</dbReference>
<dbReference type="PANTHER" id="PTHR43369:SF2">
    <property type="entry name" value="PHOSPHORIBOSYLGLYCINAMIDE FORMYLTRANSFERASE"/>
    <property type="match status" value="1"/>
</dbReference>
<evidence type="ECO:0000313" key="7">
    <source>
        <dbReference type="EMBL" id="RDL11610.1"/>
    </source>
</evidence>
<feature type="binding site" evidence="6">
    <location>
        <position position="67"/>
    </location>
    <ligand>
        <name>(6R)-10-formyltetrahydrofolate</name>
        <dbReference type="ChEBI" id="CHEBI:195366"/>
    </ligand>
</feature>
<dbReference type="OrthoDB" id="9806170at2"/>
<dbReference type="InterPro" id="IPR004607">
    <property type="entry name" value="GART"/>
</dbReference>
<evidence type="ECO:0000256" key="3">
    <source>
        <dbReference type="ARBA" id="ARBA00022755"/>
    </source>
</evidence>
<evidence type="ECO:0000256" key="2">
    <source>
        <dbReference type="ARBA" id="ARBA00022679"/>
    </source>
</evidence>
<dbReference type="GO" id="GO:0004644">
    <property type="term" value="F:phosphoribosylglycinamide formyltransferase activity"/>
    <property type="evidence" value="ECO:0007669"/>
    <property type="project" value="UniProtKB-UniRule"/>
</dbReference>